<protein>
    <recommendedName>
        <fullName evidence="9">Olfactory receptor</fullName>
    </recommendedName>
</protein>
<evidence type="ECO:0000256" key="7">
    <source>
        <dbReference type="ARBA" id="ARBA00023224"/>
    </source>
</evidence>
<dbReference type="SUPFAM" id="SSF81321">
    <property type="entry name" value="Family A G protein-coupled receptor-like"/>
    <property type="match status" value="1"/>
</dbReference>
<dbReference type="GO" id="GO:0004930">
    <property type="term" value="F:G protein-coupled receptor activity"/>
    <property type="evidence" value="ECO:0007669"/>
    <property type="project" value="UniProtKB-KW"/>
</dbReference>
<dbReference type="InterPro" id="IPR000725">
    <property type="entry name" value="Olfact_rcpt"/>
</dbReference>
<keyword evidence="4 8" id="KW-0297">G-protein coupled receptor</keyword>
<keyword evidence="6 8" id="KW-0675">Receptor</keyword>
<feature type="transmembrane region" description="Helical" evidence="9">
    <location>
        <begin position="240"/>
        <end position="264"/>
    </location>
</feature>
<keyword evidence="9" id="KW-0552">Olfaction</keyword>
<dbReference type="GO" id="GO:0005886">
    <property type="term" value="C:plasma membrane"/>
    <property type="evidence" value="ECO:0007669"/>
    <property type="project" value="UniProtKB-SubCell"/>
</dbReference>
<evidence type="ECO:0000256" key="4">
    <source>
        <dbReference type="ARBA" id="ARBA00023040"/>
    </source>
</evidence>
<dbReference type="PANTHER" id="PTHR48018">
    <property type="entry name" value="OLFACTORY RECEPTOR"/>
    <property type="match status" value="1"/>
</dbReference>
<dbReference type="PROSITE" id="PS50262">
    <property type="entry name" value="G_PROTEIN_RECEP_F1_2"/>
    <property type="match status" value="1"/>
</dbReference>
<dbReference type="Gene3D" id="1.20.1070.10">
    <property type="entry name" value="Rhodopsin 7-helix transmembrane proteins"/>
    <property type="match status" value="1"/>
</dbReference>
<dbReference type="Pfam" id="PF13853">
    <property type="entry name" value="7tm_4"/>
    <property type="match status" value="1"/>
</dbReference>
<dbReference type="PRINTS" id="PR00237">
    <property type="entry name" value="GPCRRHODOPSN"/>
</dbReference>
<evidence type="ECO:0000313" key="12">
    <source>
        <dbReference type="RefSeq" id="XP_020830150.1"/>
    </source>
</evidence>
<sequence>MIKVNDTRGNQVTEFILTGITNHVKLQGPLFGLFFLNYVVTALGNLGLIILTCVDSHLQTPMYFFLRHLAFVDLGYSTVVGPKMLVSFIVEKNYISYNGCAIQLVIFGIFMTSEVFILSAMAYDRYVAICKPLLYMVIMSDRMCYIFVGVPYIYSIIVSLLVTVKIFNLSFCDCNVIQHFYCDSLPLLSIVCSDTSEIGLIIMILCSFNLVYSLLIILVSYVLILIAILRMNSSEVRHKAFSTCGSHLTVVVVFYATLLFMYLQPQSSHSFDTDKMASVFYTLVIPMLNPLIYNLRNNEVKGALKRVFKKSM</sequence>
<keyword evidence="7 8" id="KW-0807">Transducer</keyword>
<keyword evidence="9" id="KW-0716">Sensory transduction</keyword>
<evidence type="ECO:0000259" key="10">
    <source>
        <dbReference type="PROSITE" id="PS50262"/>
    </source>
</evidence>
<keyword evidence="5 9" id="KW-0472">Membrane</keyword>
<feature type="transmembrane region" description="Helical" evidence="9">
    <location>
        <begin position="63"/>
        <end position="81"/>
    </location>
</feature>
<evidence type="ECO:0000256" key="1">
    <source>
        <dbReference type="ARBA" id="ARBA00004141"/>
    </source>
</evidence>
<dbReference type="InterPro" id="IPR000276">
    <property type="entry name" value="GPCR_Rhodpsn"/>
</dbReference>
<evidence type="ECO:0000313" key="11">
    <source>
        <dbReference type="Proteomes" id="UP000515140"/>
    </source>
</evidence>
<dbReference type="PRINTS" id="PR00245">
    <property type="entry name" value="OLFACTORYR"/>
</dbReference>
<dbReference type="KEGG" id="pcw:110199613"/>
<comment type="similarity">
    <text evidence="8">Belongs to the G-protein coupled receptor 1 family.</text>
</comment>
<reference evidence="12" key="1">
    <citation type="submission" date="2025-08" db="UniProtKB">
        <authorList>
            <consortium name="RefSeq"/>
        </authorList>
    </citation>
    <scope>IDENTIFICATION</scope>
    <source>
        <tissue evidence="12">Spleen</tissue>
    </source>
</reference>
<feature type="transmembrane region" description="Helical" evidence="9">
    <location>
        <begin position="101"/>
        <end position="123"/>
    </location>
</feature>
<evidence type="ECO:0000256" key="2">
    <source>
        <dbReference type="ARBA" id="ARBA00022692"/>
    </source>
</evidence>
<name>A0A6P5J7N6_PHACI</name>
<organism evidence="11 12">
    <name type="scientific">Phascolarctos cinereus</name>
    <name type="common">Koala</name>
    <dbReference type="NCBI Taxonomy" id="38626"/>
    <lineage>
        <taxon>Eukaryota</taxon>
        <taxon>Metazoa</taxon>
        <taxon>Chordata</taxon>
        <taxon>Craniata</taxon>
        <taxon>Vertebrata</taxon>
        <taxon>Euteleostomi</taxon>
        <taxon>Mammalia</taxon>
        <taxon>Metatheria</taxon>
        <taxon>Diprotodontia</taxon>
        <taxon>Phascolarctidae</taxon>
        <taxon>Phascolarctos</taxon>
    </lineage>
</organism>
<accession>A0A6P5J7N6</accession>
<feature type="transmembrane region" description="Helical" evidence="9">
    <location>
        <begin position="30"/>
        <end position="51"/>
    </location>
</feature>
<keyword evidence="3 9" id="KW-1133">Transmembrane helix</keyword>
<gene>
    <name evidence="12" type="primary">LOC110199613</name>
</gene>
<evidence type="ECO:0000256" key="8">
    <source>
        <dbReference type="RuleBase" id="RU000688"/>
    </source>
</evidence>
<evidence type="ECO:0000256" key="6">
    <source>
        <dbReference type="ARBA" id="ARBA00023170"/>
    </source>
</evidence>
<feature type="transmembrane region" description="Helical" evidence="9">
    <location>
        <begin position="144"/>
        <end position="167"/>
    </location>
</feature>
<dbReference type="InParanoid" id="A0A6P5J7N6"/>
<dbReference type="GO" id="GO:0004984">
    <property type="term" value="F:olfactory receptor activity"/>
    <property type="evidence" value="ECO:0007669"/>
    <property type="project" value="InterPro"/>
</dbReference>
<feature type="domain" description="G-protein coupled receptors family 1 profile" evidence="10">
    <location>
        <begin position="44"/>
        <end position="293"/>
    </location>
</feature>
<dbReference type="PROSITE" id="PS00237">
    <property type="entry name" value="G_PROTEIN_RECEP_F1_1"/>
    <property type="match status" value="1"/>
</dbReference>
<feature type="transmembrane region" description="Helical" evidence="9">
    <location>
        <begin position="198"/>
        <end position="228"/>
    </location>
</feature>
<dbReference type="GeneID" id="110199613"/>
<dbReference type="RefSeq" id="XP_020830150.1">
    <property type="nucleotide sequence ID" value="XM_020974491.1"/>
</dbReference>
<keyword evidence="2 8" id="KW-0812">Transmembrane</keyword>
<feature type="transmembrane region" description="Helical" evidence="9">
    <location>
        <begin position="276"/>
        <end position="295"/>
    </location>
</feature>
<keyword evidence="11" id="KW-1185">Reference proteome</keyword>
<dbReference type="FunFam" id="1.20.1070.10:FF:000003">
    <property type="entry name" value="Olfactory receptor"/>
    <property type="match status" value="1"/>
</dbReference>
<evidence type="ECO:0000256" key="9">
    <source>
        <dbReference type="RuleBase" id="RU363047"/>
    </source>
</evidence>
<dbReference type="SMART" id="SM01381">
    <property type="entry name" value="7TM_GPCR_Srsx"/>
    <property type="match status" value="1"/>
</dbReference>
<dbReference type="Proteomes" id="UP000515140">
    <property type="component" value="Unplaced"/>
</dbReference>
<comment type="subcellular location">
    <subcellularLocation>
        <location evidence="9">Cell membrane</location>
        <topology evidence="9">Multi-pass membrane protein</topology>
    </subcellularLocation>
    <subcellularLocation>
        <location evidence="1">Membrane</location>
        <topology evidence="1">Multi-pass membrane protein</topology>
    </subcellularLocation>
</comment>
<dbReference type="AlphaFoldDB" id="A0A6P5J7N6"/>
<keyword evidence="9" id="KW-1003">Cell membrane</keyword>
<dbReference type="InterPro" id="IPR017452">
    <property type="entry name" value="GPCR_Rhodpsn_7TM"/>
</dbReference>
<evidence type="ECO:0000256" key="5">
    <source>
        <dbReference type="ARBA" id="ARBA00023136"/>
    </source>
</evidence>
<proteinExistence type="inferred from homology"/>
<evidence type="ECO:0000256" key="3">
    <source>
        <dbReference type="ARBA" id="ARBA00022989"/>
    </source>
</evidence>